<reference evidence="2 3" key="1">
    <citation type="submission" date="2019-11" db="EMBL/GenBank/DDBJ databases">
        <title>Bacillus lacus genome.</title>
        <authorList>
            <person name="Allen C.J."/>
            <person name="Newman J.D."/>
        </authorList>
    </citation>
    <scope>NUCLEOTIDE SEQUENCE [LARGE SCALE GENOMIC DNA]</scope>
    <source>
        <strain evidence="2 3">KCTC 33946</strain>
    </source>
</reference>
<organism evidence="2 3">
    <name type="scientific">Metabacillus lacus</name>
    <dbReference type="NCBI Taxonomy" id="1983721"/>
    <lineage>
        <taxon>Bacteria</taxon>
        <taxon>Bacillati</taxon>
        <taxon>Bacillota</taxon>
        <taxon>Bacilli</taxon>
        <taxon>Bacillales</taxon>
        <taxon>Bacillaceae</taxon>
        <taxon>Metabacillus</taxon>
    </lineage>
</organism>
<dbReference type="AlphaFoldDB" id="A0A7X2J0M0"/>
<comment type="caution">
    <text evidence="2">The sequence shown here is derived from an EMBL/GenBank/DDBJ whole genome shotgun (WGS) entry which is preliminary data.</text>
</comment>
<dbReference type="OrthoDB" id="6370703at2"/>
<dbReference type="Pfam" id="PF00550">
    <property type="entry name" value="PP-binding"/>
    <property type="match status" value="1"/>
</dbReference>
<dbReference type="SUPFAM" id="SSF47336">
    <property type="entry name" value="ACP-like"/>
    <property type="match status" value="1"/>
</dbReference>
<feature type="domain" description="Carrier" evidence="1">
    <location>
        <begin position="1"/>
        <end position="69"/>
    </location>
</feature>
<dbReference type="InterPro" id="IPR036736">
    <property type="entry name" value="ACP-like_sf"/>
</dbReference>
<dbReference type="EMBL" id="WKKI01000030">
    <property type="protein sequence ID" value="MRX73245.1"/>
    <property type="molecule type" value="Genomic_DNA"/>
</dbReference>
<evidence type="ECO:0000313" key="2">
    <source>
        <dbReference type="EMBL" id="MRX73245.1"/>
    </source>
</evidence>
<dbReference type="Gene3D" id="1.10.1200.10">
    <property type="entry name" value="ACP-like"/>
    <property type="match status" value="1"/>
</dbReference>
<gene>
    <name evidence="2" type="ORF">GJU40_13945</name>
</gene>
<keyword evidence="3" id="KW-1185">Reference proteome</keyword>
<dbReference type="Proteomes" id="UP000448867">
    <property type="component" value="Unassembled WGS sequence"/>
</dbReference>
<evidence type="ECO:0000259" key="1">
    <source>
        <dbReference type="PROSITE" id="PS50075"/>
    </source>
</evidence>
<protein>
    <submittedName>
        <fullName evidence="2">Acyl carrier protein</fullName>
    </submittedName>
</protein>
<name>A0A7X2J0M0_9BACI</name>
<accession>A0A7X2J0M0</accession>
<sequence length="75" mass="8701">MKEELELNTLENYSVDSRLNEDLYIDSVMLLELILALELQYGFSIPDDRLHPENFKTVGSLILFLESLKVHEGDM</sequence>
<dbReference type="PROSITE" id="PS50075">
    <property type="entry name" value="CARRIER"/>
    <property type="match status" value="1"/>
</dbReference>
<proteinExistence type="predicted"/>
<dbReference type="InterPro" id="IPR009081">
    <property type="entry name" value="PP-bd_ACP"/>
</dbReference>
<evidence type="ECO:0000313" key="3">
    <source>
        <dbReference type="Proteomes" id="UP000448867"/>
    </source>
</evidence>